<feature type="transmembrane region" description="Helical" evidence="1">
    <location>
        <begin position="111"/>
        <end position="134"/>
    </location>
</feature>
<feature type="transmembrane region" description="Helical" evidence="1">
    <location>
        <begin position="86"/>
        <end position="105"/>
    </location>
</feature>
<evidence type="ECO:0000313" key="2">
    <source>
        <dbReference type="EMBL" id="MBB4698482.1"/>
    </source>
</evidence>
<keyword evidence="1" id="KW-0472">Membrane</keyword>
<sequence length="142" mass="15342">MPSEEKNAWIMGLVAIAAYAVYVVIVLGRAGDKPLADVPYAATMLWTIGGGIVAGIVLNIAVAIASPRDAGKKDVRDREIYRFGEHIGQSFVVIGGVAVILMALAEWDTFWIANVMYLAFVLSAILGSIAKIAAYRWGFQPW</sequence>
<comment type="caution">
    <text evidence="2">The sequence shown here is derived from an EMBL/GenBank/DDBJ whole genome shotgun (WGS) entry which is preliminary data.</text>
</comment>
<keyword evidence="1" id="KW-1133">Transmembrane helix</keyword>
<gene>
    <name evidence="2" type="ORF">BJ982_000026</name>
</gene>
<accession>A0A7W7G6V8</accession>
<organism evidence="2 3">
    <name type="scientific">Sphaerisporangium siamense</name>
    <dbReference type="NCBI Taxonomy" id="795645"/>
    <lineage>
        <taxon>Bacteria</taxon>
        <taxon>Bacillati</taxon>
        <taxon>Actinomycetota</taxon>
        <taxon>Actinomycetes</taxon>
        <taxon>Streptosporangiales</taxon>
        <taxon>Streptosporangiaceae</taxon>
        <taxon>Sphaerisporangium</taxon>
    </lineage>
</organism>
<feature type="transmembrane region" description="Helical" evidence="1">
    <location>
        <begin position="7"/>
        <end position="28"/>
    </location>
</feature>
<feature type="transmembrane region" description="Helical" evidence="1">
    <location>
        <begin position="40"/>
        <end position="65"/>
    </location>
</feature>
<reference evidence="2 3" key="1">
    <citation type="submission" date="2020-08" db="EMBL/GenBank/DDBJ databases">
        <title>Sequencing the genomes of 1000 actinobacteria strains.</title>
        <authorList>
            <person name="Klenk H.-P."/>
        </authorList>
    </citation>
    <scope>NUCLEOTIDE SEQUENCE [LARGE SCALE GENOMIC DNA]</scope>
    <source>
        <strain evidence="2 3">DSM 45784</strain>
    </source>
</reference>
<dbReference type="EMBL" id="JACHND010000001">
    <property type="protein sequence ID" value="MBB4698482.1"/>
    <property type="molecule type" value="Genomic_DNA"/>
</dbReference>
<protein>
    <submittedName>
        <fullName evidence="2">Uncharacterized protein</fullName>
    </submittedName>
</protein>
<evidence type="ECO:0000256" key="1">
    <source>
        <dbReference type="SAM" id="Phobius"/>
    </source>
</evidence>
<dbReference type="RefSeq" id="WP_184875356.1">
    <property type="nucleotide sequence ID" value="NZ_BOOV01000014.1"/>
</dbReference>
<proteinExistence type="predicted"/>
<evidence type="ECO:0000313" key="3">
    <source>
        <dbReference type="Proteomes" id="UP000542210"/>
    </source>
</evidence>
<dbReference type="AlphaFoldDB" id="A0A7W7G6V8"/>
<dbReference type="Proteomes" id="UP000542210">
    <property type="component" value="Unassembled WGS sequence"/>
</dbReference>
<keyword evidence="1" id="KW-0812">Transmembrane</keyword>
<name>A0A7W7G6V8_9ACTN</name>
<keyword evidence="3" id="KW-1185">Reference proteome</keyword>